<dbReference type="RefSeq" id="WP_012037089.1">
    <property type="nucleotide sequence ID" value="NC_009464.1"/>
</dbReference>
<dbReference type="EMBL" id="AM114193">
    <property type="protein sequence ID" value="CAJ35403.1"/>
    <property type="molecule type" value="Genomic_DNA"/>
</dbReference>
<keyword evidence="3" id="KW-0285">Flavoprotein</keyword>
<dbReference type="Gene3D" id="3.40.50.360">
    <property type="match status" value="1"/>
</dbReference>
<dbReference type="PATRIC" id="fig|351160.9.peg.2839"/>
<evidence type="ECO:0000313" key="7">
    <source>
        <dbReference type="EMBL" id="CAJ35403.1"/>
    </source>
</evidence>
<evidence type="ECO:0000256" key="4">
    <source>
        <dbReference type="ARBA" id="ARBA00022643"/>
    </source>
</evidence>
<dbReference type="KEGG" id="rci:LRC448"/>
<dbReference type="Proteomes" id="UP000000663">
    <property type="component" value="Chromosome"/>
</dbReference>
<dbReference type="PANTHER" id="PTHR43278">
    <property type="entry name" value="NAD(P)H-DEPENDENT FMN-CONTAINING OXIDOREDUCTASE YWQN-RELATED"/>
    <property type="match status" value="1"/>
</dbReference>
<dbReference type="PANTHER" id="PTHR43278:SF1">
    <property type="entry name" value="IRON-SULFUR FLAVOPROTEIN MJ1083"/>
    <property type="match status" value="1"/>
</dbReference>
<accession>Q0W890</accession>
<dbReference type="InterPro" id="IPR051796">
    <property type="entry name" value="ISF_SsuE-like"/>
</dbReference>
<comment type="cofactor">
    <cofactor evidence="2">
        <name>[4Fe-4S] cluster</name>
        <dbReference type="ChEBI" id="CHEBI:49883"/>
    </cofactor>
</comment>
<dbReference type="InterPro" id="IPR029039">
    <property type="entry name" value="Flavoprotein-like_sf"/>
</dbReference>
<comment type="cofactor">
    <cofactor evidence="1">
        <name>FMN</name>
        <dbReference type="ChEBI" id="CHEBI:58210"/>
    </cofactor>
</comment>
<dbReference type="Pfam" id="PF03358">
    <property type="entry name" value="FMN_red"/>
    <property type="match status" value="1"/>
</dbReference>
<organism evidence="7 8">
    <name type="scientific">Methanocella arvoryzae (strain DSM 22066 / NBRC 105507 / MRE50)</name>
    <dbReference type="NCBI Taxonomy" id="351160"/>
    <lineage>
        <taxon>Archaea</taxon>
        <taxon>Methanobacteriati</taxon>
        <taxon>Methanobacteriota</taxon>
        <taxon>Stenosarchaea group</taxon>
        <taxon>Methanomicrobia</taxon>
        <taxon>Methanocellales</taxon>
        <taxon>Methanocellaceae</taxon>
        <taxon>Methanocella</taxon>
    </lineage>
</organism>
<dbReference type="InterPro" id="IPR005025">
    <property type="entry name" value="FMN_Rdtase-like_dom"/>
</dbReference>
<dbReference type="SUPFAM" id="SSF52218">
    <property type="entry name" value="Flavoproteins"/>
    <property type="match status" value="1"/>
</dbReference>
<dbReference type="GeneID" id="5144921"/>
<dbReference type="STRING" id="351160.LRC448"/>
<keyword evidence="8" id="KW-1185">Reference proteome</keyword>
<evidence type="ECO:0000256" key="1">
    <source>
        <dbReference type="ARBA" id="ARBA00001917"/>
    </source>
</evidence>
<gene>
    <name evidence="7" type="ORF">LRC448</name>
</gene>
<feature type="domain" description="NADPH-dependent FMN reductase-like" evidence="6">
    <location>
        <begin position="1"/>
        <end position="154"/>
    </location>
</feature>
<keyword evidence="4" id="KW-0288">FMN</keyword>
<proteinExistence type="inferred from homology"/>
<comment type="similarity">
    <text evidence="5">Belongs to the SsuE family. Isf subfamily.</text>
</comment>
<dbReference type="AlphaFoldDB" id="Q0W890"/>
<evidence type="ECO:0000259" key="6">
    <source>
        <dbReference type="Pfam" id="PF03358"/>
    </source>
</evidence>
<dbReference type="eggNOG" id="arCOG02572">
    <property type="taxonomic scope" value="Archaea"/>
</dbReference>
<reference evidence="7 8" key="1">
    <citation type="journal article" date="2006" name="Science">
        <title>Genome of rice cluster I archaea -- the key methane producers in the rice rhizosphere.</title>
        <authorList>
            <person name="Erkel C."/>
            <person name="Kube M."/>
            <person name="Reinhardt R."/>
            <person name="Liesack W."/>
        </authorList>
    </citation>
    <scope>NUCLEOTIDE SEQUENCE [LARGE SCALE GENOMIC DNA]</scope>
    <source>
        <strain evidence="8">DSM 22066 / NBRC 105507 / MRE50</strain>
    </source>
</reference>
<name>Q0W890_METAR</name>
<protein>
    <submittedName>
        <fullName evidence="7">4Fe-4S ferredoxin-domain protein (NADPH-dependent FMN reductase family)</fullName>
    </submittedName>
</protein>
<evidence type="ECO:0000313" key="8">
    <source>
        <dbReference type="Proteomes" id="UP000000663"/>
    </source>
</evidence>
<evidence type="ECO:0000256" key="3">
    <source>
        <dbReference type="ARBA" id="ARBA00022630"/>
    </source>
</evidence>
<sequence length="223" mass="24554">MKIIAILSSPHGKKSATLGLVEAAMEGARQAGADTELIDITKLKINYCKGCITCYAKGRCPQQDDFQAVLDRMLAADGIILSSPNYIDNVTGQLKTLLDRMADVIHAQLFDGKYGFSITTSGGGNDDFILQIMNSFLTKSGANAIGGVGIAVGKDYALLPQKKEEAKRLGAELVSAIREKKRYPDQDALHEDFRKRFAISVKYNKDRWASDYARWVSKGWLKE</sequence>
<evidence type="ECO:0000256" key="5">
    <source>
        <dbReference type="ARBA" id="ARBA00038292"/>
    </source>
</evidence>
<evidence type="ECO:0000256" key="2">
    <source>
        <dbReference type="ARBA" id="ARBA00001966"/>
    </source>
</evidence>
<dbReference type="OrthoDB" id="9059at2157"/>
<dbReference type="GO" id="GO:0016491">
    <property type="term" value="F:oxidoreductase activity"/>
    <property type="evidence" value="ECO:0007669"/>
    <property type="project" value="InterPro"/>
</dbReference>